<feature type="compositionally biased region" description="Basic and acidic residues" evidence="2">
    <location>
        <begin position="278"/>
        <end position="290"/>
    </location>
</feature>
<name>A0A175YEY2_DAUCS</name>
<feature type="region of interest" description="Disordered" evidence="2">
    <location>
        <begin position="38"/>
        <end position="68"/>
    </location>
</feature>
<dbReference type="EMBL" id="CP093351">
    <property type="protein sequence ID" value="WOH14671.1"/>
    <property type="molecule type" value="Genomic_DNA"/>
</dbReference>
<dbReference type="Proteomes" id="UP000077755">
    <property type="component" value="Chromosome 9"/>
</dbReference>
<evidence type="ECO:0000256" key="1">
    <source>
        <dbReference type="SAM" id="Coils"/>
    </source>
</evidence>
<dbReference type="Gramene" id="KZM82065">
    <property type="protein sequence ID" value="KZM82065"/>
    <property type="gene ID" value="DCAR_029678"/>
</dbReference>
<evidence type="ECO:0000313" key="4">
    <source>
        <dbReference type="Proteomes" id="UP000077755"/>
    </source>
</evidence>
<protein>
    <submittedName>
        <fullName evidence="3">Uncharacterized protein</fullName>
    </submittedName>
</protein>
<reference evidence="3" key="1">
    <citation type="journal article" date="2016" name="Nat. Genet.">
        <title>A high-quality carrot genome assembly provides new insights into carotenoid accumulation and asterid genome evolution.</title>
        <authorList>
            <person name="Iorizzo M."/>
            <person name="Ellison S."/>
            <person name="Senalik D."/>
            <person name="Zeng P."/>
            <person name="Satapoomin P."/>
            <person name="Huang J."/>
            <person name="Bowman M."/>
            <person name="Iovene M."/>
            <person name="Sanseverino W."/>
            <person name="Cavagnaro P."/>
            <person name="Yildiz M."/>
            <person name="Macko-Podgorni A."/>
            <person name="Moranska E."/>
            <person name="Grzebelus E."/>
            <person name="Grzebelus D."/>
            <person name="Ashrafi H."/>
            <person name="Zheng Z."/>
            <person name="Cheng S."/>
            <person name="Spooner D."/>
            <person name="Van Deynze A."/>
            <person name="Simon P."/>
        </authorList>
    </citation>
    <scope>NUCLEOTIDE SEQUENCE</scope>
    <source>
        <tissue evidence="3">Leaf</tissue>
    </source>
</reference>
<feature type="region of interest" description="Disordered" evidence="2">
    <location>
        <begin position="267"/>
        <end position="297"/>
    </location>
</feature>
<dbReference type="AlphaFoldDB" id="A0A175YEY2"/>
<dbReference type="KEGG" id="dcr:108202703"/>
<dbReference type="PANTHER" id="PTHR37261">
    <property type="entry name" value="40S RIBOSOMAL PROTEIN S27"/>
    <property type="match status" value="1"/>
</dbReference>
<sequence>MKVSDEITGDCVGNRKTFSFSSNWTIASGSFDDSVNFESSESPIDADGVDSADKAPLVLKPSESDSSPCEITLSLTQKHEIRQVYVRSTARTYEIYYKPDVHSSNEYLCTVRCSTASREDDSLHESNHGEGSTEPTKESDRDYKEKKSPSSANEDGWVEVKKPESPVEVIKSMPKAIFGDERNLQDFYEATAEISDGEPSVTLIIRLLSLENKGLVYVDEIYVYADAVESADLDNYAAQNLQGGALAGSSLMTMFLPTLLQLTRSNVGQSQNGLNSRKVVEEESAERSRNIDSTNYSNEHYKRSKVLDRQDAEFQEVTEVTAQATPQFKNLAPNVENPGQYHSVVDCNNHVGRVMEQLNSRMSQIEDICLRFEEKMVRPISSMEERLQRLENQLETIVKNTQTSELHSCARFSAPAFSSLDSTSSSFYNDGCANPPHVQSEVEKHEPSCDDISKSTEENFKSGRAPQFIPSYVVTAPEFLCDEDDEQNDAVAPLKDSPGELPKKPMSIDDALAAALAGFSSLTISEPQKLSEKFTKSPNEEIGINEDSLDRPLEESIHRASNFHRDLLMKNPCTMNVDVEFINEETAGEEHLKYTQGLKFTAPDFASEDTICDVKVLTPGIEDVNLVHPSRTFATDGGENILDITSAPSNLSALEKEETSIVRKTNVSEQFCEGQTDADTFGGANNSVSVRSQGGYPATEETSDLSALKREETTIVCKTNVSEQFCEGQSDAYTVGGANNSVSVRAEGDYPDTEETSLQESSSRKDELPIWERLAILQQVHEKNNATVGTKGKKCDERDEFVKHILAQKNFVKHLLAKTKNSVGTAEKNSGPISICERVELVKQLLAKTEDTAEKISGPLLECSEGGSGNGFSLGSVKDDYWATGEIGMLESSSSNILDRIKIIEQLGAKIKDGVGSKEKNLSPTSECDERGSGNDISSWLDFETPILEVKFTSQENTSSELSLKALLTNTEADSQISFTQKSKDDEITTKENDLGSVVIEEGNPTWESNNFLLVDLESYDAPVSSEDVAGHQVPLDIKEHEVLPSLI</sequence>
<feature type="region of interest" description="Disordered" evidence="2">
    <location>
        <begin position="743"/>
        <end position="764"/>
    </location>
</feature>
<dbReference type="PANTHER" id="PTHR37261:SF1">
    <property type="entry name" value="40S RIBOSOMAL PROTEIN S27"/>
    <property type="match status" value="1"/>
</dbReference>
<gene>
    <name evidence="3" type="ORF">DCAR_0934191</name>
</gene>
<reference evidence="3" key="2">
    <citation type="submission" date="2022-03" db="EMBL/GenBank/DDBJ databases">
        <title>Draft title - Genomic analysis of global carrot germplasm unveils the trajectory of domestication and the origin of high carotenoid orange carrot.</title>
        <authorList>
            <person name="Iorizzo M."/>
            <person name="Ellison S."/>
            <person name="Senalik D."/>
            <person name="Macko-Podgorni A."/>
            <person name="Grzebelus D."/>
            <person name="Bostan H."/>
            <person name="Rolling W."/>
            <person name="Curaba J."/>
            <person name="Simon P."/>
        </authorList>
    </citation>
    <scope>NUCLEOTIDE SEQUENCE</scope>
    <source>
        <tissue evidence="3">Leaf</tissue>
    </source>
</reference>
<evidence type="ECO:0000313" key="3">
    <source>
        <dbReference type="EMBL" id="WOH14671.1"/>
    </source>
</evidence>
<feature type="compositionally biased region" description="Basic and acidic residues" evidence="2">
    <location>
        <begin position="135"/>
        <end position="148"/>
    </location>
</feature>
<dbReference type="OrthoDB" id="1939758at2759"/>
<feature type="compositionally biased region" description="Basic and acidic residues" evidence="2">
    <location>
        <begin position="119"/>
        <end position="128"/>
    </location>
</feature>
<feature type="region of interest" description="Disordered" evidence="2">
    <location>
        <begin position="119"/>
        <end position="159"/>
    </location>
</feature>
<feature type="region of interest" description="Disordered" evidence="2">
    <location>
        <begin position="676"/>
        <end position="704"/>
    </location>
</feature>
<organism evidence="3 4">
    <name type="scientific">Daucus carota subsp. sativus</name>
    <name type="common">Carrot</name>
    <dbReference type="NCBI Taxonomy" id="79200"/>
    <lineage>
        <taxon>Eukaryota</taxon>
        <taxon>Viridiplantae</taxon>
        <taxon>Streptophyta</taxon>
        <taxon>Embryophyta</taxon>
        <taxon>Tracheophyta</taxon>
        <taxon>Spermatophyta</taxon>
        <taxon>Magnoliopsida</taxon>
        <taxon>eudicotyledons</taxon>
        <taxon>Gunneridae</taxon>
        <taxon>Pentapetalae</taxon>
        <taxon>asterids</taxon>
        <taxon>campanulids</taxon>
        <taxon>Apiales</taxon>
        <taxon>Apiaceae</taxon>
        <taxon>Apioideae</taxon>
        <taxon>Scandiceae</taxon>
        <taxon>Daucinae</taxon>
        <taxon>Daucus</taxon>
        <taxon>Daucus sect. Daucus</taxon>
    </lineage>
</organism>
<feature type="compositionally biased region" description="Polar residues" evidence="2">
    <location>
        <begin position="683"/>
        <end position="692"/>
    </location>
</feature>
<keyword evidence="1" id="KW-0175">Coiled coil</keyword>
<keyword evidence="4" id="KW-1185">Reference proteome</keyword>
<evidence type="ECO:0000256" key="2">
    <source>
        <dbReference type="SAM" id="MobiDB-lite"/>
    </source>
</evidence>
<feature type="coiled-coil region" evidence="1">
    <location>
        <begin position="355"/>
        <end position="400"/>
    </location>
</feature>
<proteinExistence type="predicted"/>
<accession>A0A175YEY2</accession>